<gene>
    <name evidence="1" type="ORF">QJS10_CPA10g00728</name>
</gene>
<keyword evidence="2" id="KW-1185">Reference proteome</keyword>
<accession>A0AAV9E081</accession>
<dbReference type="Proteomes" id="UP001180020">
    <property type="component" value="Unassembled WGS sequence"/>
</dbReference>
<evidence type="ECO:0000313" key="2">
    <source>
        <dbReference type="Proteomes" id="UP001180020"/>
    </source>
</evidence>
<protein>
    <submittedName>
        <fullName evidence="1">Uncharacterized protein</fullName>
    </submittedName>
</protein>
<dbReference type="AlphaFoldDB" id="A0AAV9E081"/>
<reference evidence="1" key="1">
    <citation type="journal article" date="2023" name="Nat. Commun.">
        <title>Diploid and tetraploid genomes of Acorus and the evolution of monocots.</title>
        <authorList>
            <person name="Ma L."/>
            <person name="Liu K.W."/>
            <person name="Li Z."/>
            <person name="Hsiao Y.Y."/>
            <person name="Qi Y."/>
            <person name="Fu T."/>
            <person name="Tang G.D."/>
            <person name="Zhang D."/>
            <person name="Sun W.H."/>
            <person name="Liu D.K."/>
            <person name="Li Y."/>
            <person name="Chen G.Z."/>
            <person name="Liu X.D."/>
            <person name="Liao X.Y."/>
            <person name="Jiang Y.T."/>
            <person name="Yu X."/>
            <person name="Hao Y."/>
            <person name="Huang J."/>
            <person name="Zhao X.W."/>
            <person name="Ke S."/>
            <person name="Chen Y.Y."/>
            <person name="Wu W.L."/>
            <person name="Hsu J.L."/>
            <person name="Lin Y.F."/>
            <person name="Huang M.D."/>
            <person name="Li C.Y."/>
            <person name="Huang L."/>
            <person name="Wang Z.W."/>
            <person name="Zhao X."/>
            <person name="Zhong W.Y."/>
            <person name="Peng D.H."/>
            <person name="Ahmad S."/>
            <person name="Lan S."/>
            <person name="Zhang J.S."/>
            <person name="Tsai W.C."/>
            <person name="Van de Peer Y."/>
            <person name="Liu Z.J."/>
        </authorList>
    </citation>
    <scope>NUCLEOTIDE SEQUENCE</scope>
    <source>
        <strain evidence="1">CP</strain>
    </source>
</reference>
<proteinExistence type="predicted"/>
<sequence length="148" mass="16613">MFTCCCCISKSQRRGFLARKALSSFIGRHEKQGHHKKQQIYKVPSELTQNGHRGLSQTINVHKCVGETEEQPQRGSVIDCRNDTVADISERPFFVVLNDGFESTIVEKQPQEADDDTLFHSCPDNLREVNSALSNGTHDHVEGAENSE</sequence>
<reference evidence="1" key="2">
    <citation type="submission" date="2023-06" db="EMBL/GenBank/DDBJ databases">
        <authorList>
            <person name="Ma L."/>
            <person name="Liu K.-W."/>
            <person name="Li Z."/>
            <person name="Hsiao Y.-Y."/>
            <person name="Qi Y."/>
            <person name="Fu T."/>
            <person name="Tang G."/>
            <person name="Zhang D."/>
            <person name="Sun W.-H."/>
            <person name="Liu D.-K."/>
            <person name="Li Y."/>
            <person name="Chen G.-Z."/>
            <person name="Liu X.-D."/>
            <person name="Liao X.-Y."/>
            <person name="Jiang Y.-T."/>
            <person name="Yu X."/>
            <person name="Hao Y."/>
            <person name="Huang J."/>
            <person name="Zhao X.-W."/>
            <person name="Ke S."/>
            <person name="Chen Y.-Y."/>
            <person name="Wu W.-L."/>
            <person name="Hsu J.-L."/>
            <person name="Lin Y.-F."/>
            <person name="Huang M.-D."/>
            <person name="Li C.-Y."/>
            <person name="Huang L."/>
            <person name="Wang Z.-W."/>
            <person name="Zhao X."/>
            <person name="Zhong W.-Y."/>
            <person name="Peng D.-H."/>
            <person name="Ahmad S."/>
            <person name="Lan S."/>
            <person name="Zhang J.-S."/>
            <person name="Tsai W.-C."/>
            <person name="Van De Peer Y."/>
            <person name="Liu Z.-J."/>
        </authorList>
    </citation>
    <scope>NUCLEOTIDE SEQUENCE</scope>
    <source>
        <strain evidence="1">CP</strain>
        <tissue evidence="1">Leaves</tissue>
    </source>
</reference>
<evidence type="ECO:0000313" key="1">
    <source>
        <dbReference type="EMBL" id="KAK1306852.1"/>
    </source>
</evidence>
<comment type="caution">
    <text evidence="1">The sequence shown here is derived from an EMBL/GenBank/DDBJ whole genome shotgun (WGS) entry which is preliminary data.</text>
</comment>
<dbReference type="EMBL" id="JAUJYO010000010">
    <property type="protein sequence ID" value="KAK1306852.1"/>
    <property type="molecule type" value="Genomic_DNA"/>
</dbReference>
<organism evidence="1 2">
    <name type="scientific">Acorus calamus</name>
    <name type="common">Sweet flag</name>
    <dbReference type="NCBI Taxonomy" id="4465"/>
    <lineage>
        <taxon>Eukaryota</taxon>
        <taxon>Viridiplantae</taxon>
        <taxon>Streptophyta</taxon>
        <taxon>Embryophyta</taxon>
        <taxon>Tracheophyta</taxon>
        <taxon>Spermatophyta</taxon>
        <taxon>Magnoliopsida</taxon>
        <taxon>Liliopsida</taxon>
        <taxon>Acoraceae</taxon>
        <taxon>Acorus</taxon>
    </lineage>
</organism>
<name>A0AAV9E081_ACOCL</name>